<feature type="domain" description="TATA box binding protein associated factor (TAF) histone-like fold" evidence="6">
    <location>
        <begin position="16"/>
        <end position="79"/>
    </location>
</feature>
<dbReference type="CDD" id="cd22932">
    <property type="entry name" value="HFD_TAF6L"/>
    <property type="match status" value="1"/>
</dbReference>
<organism evidence="7 8">
    <name type="scientific">Geodia barretti</name>
    <name type="common">Barrett's horny sponge</name>
    <dbReference type="NCBI Taxonomy" id="519541"/>
    <lineage>
        <taxon>Eukaryota</taxon>
        <taxon>Metazoa</taxon>
        <taxon>Porifera</taxon>
        <taxon>Demospongiae</taxon>
        <taxon>Heteroscleromorpha</taxon>
        <taxon>Tetractinellida</taxon>
        <taxon>Astrophorina</taxon>
        <taxon>Geodiidae</taxon>
        <taxon>Geodia</taxon>
    </lineage>
</organism>
<dbReference type="Gene3D" id="1.25.40.770">
    <property type="entry name" value="TAF6, C-terminal HEAT repeat domain"/>
    <property type="match status" value="1"/>
</dbReference>
<dbReference type="AlphaFoldDB" id="A0AA35RHM8"/>
<dbReference type="InterPro" id="IPR011442">
    <property type="entry name" value="TAF6_C"/>
</dbReference>
<comment type="similarity">
    <text evidence="2">Belongs to the TAF6 family.</text>
</comment>
<comment type="subcellular location">
    <subcellularLocation>
        <location evidence="1">Nucleus</location>
    </subcellularLocation>
</comment>
<keyword evidence="4" id="KW-0804">Transcription</keyword>
<dbReference type="GO" id="GO:0000124">
    <property type="term" value="C:SAGA complex"/>
    <property type="evidence" value="ECO:0007669"/>
    <property type="project" value="InterPro"/>
</dbReference>
<dbReference type="InterPro" id="IPR046344">
    <property type="entry name" value="TAF6_C_sf"/>
</dbReference>
<gene>
    <name evidence="7" type="ORF">GBAR_LOCUS7497</name>
</gene>
<evidence type="ECO:0000259" key="6">
    <source>
        <dbReference type="SMART" id="SM00803"/>
    </source>
</evidence>
<evidence type="ECO:0000313" key="7">
    <source>
        <dbReference type="EMBL" id="CAI8011669.1"/>
    </source>
</evidence>
<evidence type="ECO:0000256" key="5">
    <source>
        <dbReference type="ARBA" id="ARBA00023242"/>
    </source>
</evidence>
<dbReference type="InterPro" id="IPR004823">
    <property type="entry name" value="TAF_TATA-bd_Histone-like_dom"/>
</dbReference>
<keyword evidence="8" id="KW-1185">Reference proteome</keyword>
<evidence type="ECO:0000313" key="8">
    <source>
        <dbReference type="Proteomes" id="UP001174909"/>
    </source>
</evidence>
<comment type="caution">
    <text evidence="7">The sequence shown here is derived from an EMBL/GenBank/DDBJ whole genome shotgun (WGS) entry which is preliminary data.</text>
</comment>
<dbReference type="EMBL" id="CASHTH010001114">
    <property type="protein sequence ID" value="CAI8011669.1"/>
    <property type="molecule type" value="Genomic_DNA"/>
</dbReference>
<dbReference type="CDD" id="cd08050">
    <property type="entry name" value="TAF6C"/>
    <property type="match status" value="1"/>
</dbReference>
<dbReference type="Proteomes" id="UP001174909">
    <property type="component" value="Unassembled WGS sequence"/>
</dbReference>
<dbReference type="Gene3D" id="1.10.20.10">
    <property type="entry name" value="Histone, subunit A"/>
    <property type="match status" value="1"/>
</dbReference>
<reference evidence="7" key="1">
    <citation type="submission" date="2023-03" db="EMBL/GenBank/DDBJ databases">
        <authorList>
            <person name="Steffen K."/>
            <person name="Cardenas P."/>
        </authorList>
    </citation>
    <scope>NUCLEOTIDE SEQUENCE</scope>
</reference>
<dbReference type="GO" id="GO:0003713">
    <property type="term" value="F:transcription coactivator activity"/>
    <property type="evidence" value="ECO:0007669"/>
    <property type="project" value="TreeGrafter"/>
</dbReference>
<evidence type="ECO:0000256" key="4">
    <source>
        <dbReference type="ARBA" id="ARBA00023163"/>
    </source>
</evidence>
<proteinExistence type="inferred from homology"/>
<dbReference type="SMART" id="SM00803">
    <property type="entry name" value="TAF"/>
    <property type="match status" value="1"/>
</dbReference>
<sequence>MEEGQQTGTTKARRYVRIPEECISLCAENLGIQTSREVTRALVEDVSFRIRQVTQLAIEFVKHSNRKRVCKEDFDKALKWSGIEPVYGHSGEPPPFMYIHENGLFSVEDQEVLLQDLSLSCPVAPSNLPPPPSLSARWLMVEGVTIDTQGSPDDLPTSVHLQKPPVEAHQKYLSLLMEGITGDSEELRRIALTDLQTNAAVANILPDLIHYLLETLSCWVQFSPVQLMRVLKMAYSLFRNNHLFLDPYVVGLFPLVKSILVTPSYLASDSVSDHWSVRRASAMCLAEITARCATPLNEYIPDINTSFRQLLSQSDISLQVLYGVVLSLCHLGGKTLSEVLFPRLDVVCQTVQRLSRSRDLAVRDSSLRVHEALLLSAEILLMSGVSVEVRPEHISPSSSSSPSHLRTFSTLFPAGGGGGGAHDNSFLSSFGPAGGKSLMDTSDLNLGGGPQQDMPSLYEFLVDVFGESLVLRLTCHLKNVVQLGDKKMPGVSVKTGTPGRRGSIVGMEGRGRAGAEERILAFLKREGFRPFKVQLPMKPLSRKPPAYHPWGRQLWQFQITTTLLPVQRNVLNERGRPYNPRRNWSNNAAAVRTGKHRRRNWTLLRAHPLIDLGSFWL</sequence>
<accession>A0AA35RHM8</accession>
<dbReference type="Pfam" id="PF02969">
    <property type="entry name" value="TAF"/>
    <property type="match status" value="1"/>
</dbReference>
<dbReference type="GO" id="GO:0051123">
    <property type="term" value="P:RNA polymerase II preinitiation complex assembly"/>
    <property type="evidence" value="ECO:0007669"/>
    <property type="project" value="TreeGrafter"/>
</dbReference>
<dbReference type="SUPFAM" id="SSF47113">
    <property type="entry name" value="Histone-fold"/>
    <property type="match status" value="1"/>
</dbReference>
<dbReference type="InterPro" id="IPR016024">
    <property type="entry name" value="ARM-type_fold"/>
</dbReference>
<protein>
    <submittedName>
        <fullName evidence="7">TAF6-like RNA polymerase II p300/CBP-associated factor-associated factor 65 kDa subunit 6L</fullName>
    </submittedName>
</protein>
<dbReference type="InterPro" id="IPR009072">
    <property type="entry name" value="Histone-fold"/>
</dbReference>
<keyword evidence="5" id="KW-0539">Nucleus</keyword>
<keyword evidence="3" id="KW-0805">Transcription regulation</keyword>
<name>A0AA35RHM8_GEOBA</name>
<dbReference type="SUPFAM" id="SSF48371">
    <property type="entry name" value="ARM repeat"/>
    <property type="match status" value="1"/>
</dbReference>
<evidence type="ECO:0000256" key="3">
    <source>
        <dbReference type="ARBA" id="ARBA00023015"/>
    </source>
</evidence>
<dbReference type="GO" id="GO:0005669">
    <property type="term" value="C:transcription factor TFIID complex"/>
    <property type="evidence" value="ECO:0007669"/>
    <property type="project" value="InterPro"/>
</dbReference>
<dbReference type="GO" id="GO:0046695">
    <property type="term" value="C:SLIK (SAGA-like) complex"/>
    <property type="evidence" value="ECO:0007669"/>
    <property type="project" value="InterPro"/>
</dbReference>
<dbReference type="PANTHER" id="PTHR10221">
    <property type="entry name" value="TRANSCRIPTION INITIATION FACTOR TFIID SUBUNIT 6"/>
    <property type="match status" value="1"/>
</dbReference>
<evidence type="ECO:0000256" key="1">
    <source>
        <dbReference type="ARBA" id="ARBA00004123"/>
    </source>
</evidence>
<dbReference type="PANTHER" id="PTHR10221:SF22">
    <property type="entry name" value="TAF6-LIKE RNA POLYMERASE II P300_CBP-ASSOCIATED FACTOR-ASSOCIATED FACTOR 65 KDA SUBUNIT 6L"/>
    <property type="match status" value="1"/>
</dbReference>
<dbReference type="InterPro" id="IPR037796">
    <property type="entry name" value="TAF6"/>
</dbReference>
<dbReference type="GO" id="GO:0046982">
    <property type="term" value="F:protein heterodimerization activity"/>
    <property type="evidence" value="ECO:0007669"/>
    <property type="project" value="InterPro"/>
</dbReference>
<evidence type="ECO:0000256" key="2">
    <source>
        <dbReference type="ARBA" id="ARBA00007688"/>
    </source>
</evidence>
<dbReference type="Pfam" id="PF07571">
    <property type="entry name" value="TAF6_C"/>
    <property type="match status" value="1"/>
</dbReference>
<dbReference type="GO" id="GO:0016251">
    <property type="term" value="F:RNA polymerase II general transcription initiation factor activity"/>
    <property type="evidence" value="ECO:0007669"/>
    <property type="project" value="InterPro"/>
</dbReference>